<keyword evidence="6" id="KW-1185">Reference proteome</keyword>
<dbReference type="InterPro" id="IPR016032">
    <property type="entry name" value="Sig_transdc_resp-reg_C-effctor"/>
</dbReference>
<dbReference type="InterPro" id="IPR011006">
    <property type="entry name" value="CheY-like_superfamily"/>
</dbReference>
<keyword evidence="2" id="KW-0597">Phosphoprotein</keyword>
<sequence>MKILFAEDQTMVRNALANLLRLQDDTQVIEAENGQMAIEQLKAQAFDLVLTDIEMPEISGIELTQWVKQYQPQTPVVVITTFNRSGYIQRVLDAGAKGFLLKDAPVEELLQALRSVLAGQRVINNELLLQALGNRDPLSEKERKALKLASDGLTTSKIAATLFVAEDTARNILSNAISKLHAENRIDAARIAHQNGWL</sequence>
<feature type="modified residue" description="4-aspartylphosphate" evidence="2">
    <location>
        <position position="52"/>
    </location>
</feature>
<accession>A0A432ZR35</accession>
<dbReference type="Pfam" id="PF00196">
    <property type="entry name" value="GerE"/>
    <property type="match status" value="1"/>
</dbReference>
<dbReference type="SUPFAM" id="SSF46894">
    <property type="entry name" value="C-terminal effector domain of the bipartite response regulators"/>
    <property type="match status" value="1"/>
</dbReference>
<evidence type="ECO:0000313" key="6">
    <source>
        <dbReference type="Proteomes" id="UP000287996"/>
    </source>
</evidence>
<dbReference type="Gene3D" id="3.40.50.2300">
    <property type="match status" value="1"/>
</dbReference>
<dbReference type="SMART" id="SM00448">
    <property type="entry name" value="REC"/>
    <property type="match status" value="1"/>
</dbReference>
<dbReference type="Proteomes" id="UP000287996">
    <property type="component" value="Unassembled WGS sequence"/>
</dbReference>
<keyword evidence="1 5" id="KW-0238">DNA-binding</keyword>
<evidence type="ECO:0000259" key="4">
    <source>
        <dbReference type="PROSITE" id="PS50110"/>
    </source>
</evidence>
<dbReference type="RefSeq" id="WP_126841867.1">
    <property type="nucleotide sequence ID" value="NZ_PIQH01000005.1"/>
</dbReference>
<dbReference type="PANTHER" id="PTHR43214">
    <property type="entry name" value="TWO-COMPONENT RESPONSE REGULATOR"/>
    <property type="match status" value="1"/>
</dbReference>
<dbReference type="PROSITE" id="PS50110">
    <property type="entry name" value="RESPONSE_REGULATORY"/>
    <property type="match status" value="1"/>
</dbReference>
<evidence type="ECO:0000256" key="1">
    <source>
        <dbReference type="ARBA" id="ARBA00023125"/>
    </source>
</evidence>
<dbReference type="PROSITE" id="PS50043">
    <property type="entry name" value="HTH_LUXR_2"/>
    <property type="match status" value="1"/>
</dbReference>
<protein>
    <submittedName>
        <fullName evidence="5">DNA-binding response regulator</fullName>
    </submittedName>
</protein>
<dbReference type="OrthoDB" id="9796655at2"/>
<dbReference type="Pfam" id="PF00072">
    <property type="entry name" value="Response_reg"/>
    <property type="match status" value="1"/>
</dbReference>
<dbReference type="PANTHER" id="PTHR43214:SF42">
    <property type="entry name" value="TRANSCRIPTIONAL REGULATORY PROTEIN DESR"/>
    <property type="match status" value="1"/>
</dbReference>
<dbReference type="AlphaFoldDB" id="A0A432ZR35"/>
<dbReference type="InterPro" id="IPR036388">
    <property type="entry name" value="WH-like_DNA-bd_sf"/>
</dbReference>
<dbReference type="SUPFAM" id="SSF52172">
    <property type="entry name" value="CheY-like"/>
    <property type="match status" value="1"/>
</dbReference>
<feature type="domain" description="HTH luxR-type" evidence="3">
    <location>
        <begin position="131"/>
        <end position="196"/>
    </location>
</feature>
<dbReference type="GO" id="GO:0003677">
    <property type="term" value="F:DNA binding"/>
    <property type="evidence" value="ECO:0007669"/>
    <property type="project" value="UniProtKB-KW"/>
</dbReference>
<dbReference type="Gene3D" id="1.10.10.10">
    <property type="entry name" value="Winged helix-like DNA-binding domain superfamily/Winged helix DNA-binding domain"/>
    <property type="match status" value="1"/>
</dbReference>
<comment type="caution">
    <text evidence="5">The sequence shown here is derived from an EMBL/GenBank/DDBJ whole genome shotgun (WGS) entry which is preliminary data.</text>
</comment>
<dbReference type="EMBL" id="PIQH01000005">
    <property type="protein sequence ID" value="RUO80370.1"/>
    <property type="molecule type" value="Genomic_DNA"/>
</dbReference>
<dbReference type="InterPro" id="IPR001789">
    <property type="entry name" value="Sig_transdc_resp-reg_receiver"/>
</dbReference>
<dbReference type="SMART" id="SM00421">
    <property type="entry name" value="HTH_LUXR"/>
    <property type="match status" value="1"/>
</dbReference>
<dbReference type="GO" id="GO:0000160">
    <property type="term" value="P:phosphorelay signal transduction system"/>
    <property type="evidence" value="ECO:0007669"/>
    <property type="project" value="InterPro"/>
</dbReference>
<dbReference type="InterPro" id="IPR000792">
    <property type="entry name" value="Tscrpt_reg_LuxR_C"/>
</dbReference>
<dbReference type="CDD" id="cd06170">
    <property type="entry name" value="LuxR_C_like"/>
    <property type="match status" value="1"/>
</dbReference>
<name>A0A432ZR35_9GAMM</name>
<proteinExistence type="predicted"/>
<dbReference type="GO" id="GO:0006355">
    <property type="term" value="P:regulation of DNA-templated transcription"/>
    <property type="evidence" value="ECO:0007669"/>
    <property type="project" value="InterPro"/>
</dbReference>
<gene>
    <name evidence="5" type="ORF">CWI84_06995</name>
</gene>
<reference evidence="5 6" key="1">
    <citation type="journal article" date="2011" name="Front. Microbiol.">
        <title>Genomic signatures of strain selection and enhancement in Bacillus atrophaeus var. globigii, a historical biowarfare simulant.</title>
        <authorList>
            <person name="Gibbons H.S."/>
            <person name="Broomall S.M."/>
            <person name="McNew L.A."/>
            <person name="Daligault H."/>
            <person name="Chapman C."/>
            <person name="Bruce D."/>
            <person name="Karavis M."/>
            <person name="Krepps M."/>
            <person name="McGregor P.A."/>
            <person name="Hong C."/>
            <person name="Park K.H."/>
            <person name="Akmal A."/>
            <person name="Feldman A."/>
            <person name="Lin J.S."/>
            <person name="Chang W.E."/>
            <person name="Higgs B.W."/>
            <person name="Demirev P."/>
            <person name="Lindquist J."/>
            <person name="Liem A."/>
            <person name="Fochler E."/>
            <person name="Read T.D."/>
            <person name="Tapia R."/>
            <person name="Johnson S."/>
            <person name="Bishop-Lilly K.A."/>
            <person name="Detter C."/>
            <person name="Han C."/>
            <person name="Sozhamannan S."/>
            <person name="Rosenzweig C.N."/>
            <person name="Skowronski E.W."/>
        </authorList>
    </citation>
    <scope>NUCLEOTIDE SEQUENCE [LARGE SCALE GENOMIC DNA]</scope>
    <source>
        <strain evidence="5 6">CC-PW-9</strain>
    </source>
</reference>
<evidence type="ECO:0000313" key="5">
    <source>
        <dbReference type="EMBL" id="RUO80370.1"/>
    </source>
</evidence>
<feature type="domain" description="Response regulatory" evidence="4">
    <location>
        <begin position="2"/>
        <end position="117"/>
    </location>
</feature>
<evidence type="ECO:0000256" key="2">
    <source>
        <dbReference type="PROSITE-ProRule" id="PRU00169"/>
    </source>
</evidence>
<dbReference type="InterPro" id="IPR039420">
    <property type="entry name" value="WalR-like"/>
</dbReference>
<organism evidence="5 6">
    <name type="scientific">Idiomarina tyrosinivorans</name>
    <dbReference type="NCBI Taxonomy" id="1445662"/>
    <lineage>
        <taxon>Bacteria</taxon>
        <taxon>Pseudomonadati</taxon>
        <taxon>Pseudomonadota</taxon>
        <taxon>Gammaproteobacteria</taxon>
        <taxon>Alteromonadales</taxon>
        <taxon>Idiomarinaceae</taxon>
        <taxon>Idiomarina</taxon>
    </lineage>
</organism>
<evidence type="ECO:0000259" key="3">
    <source>
        <dbReference type="PROSITE" id="PS50043"/>
    </source>
</evidence>
<dbReference type="PRINTS" id="PR00038">
    <property type="entry name" value="HTHLUXR"/>
</dbReference>